<dbReference type="Proteomes" id="UP001341281">
    <property type="component" value="Chromosome 09"/>
</dbReference>
<proteinExistence type="predicted"/>
<evidence type="ECO:0000313" key="2">
    <source>
        <dbReference type="EMBL" id="WVZ94403.1"/>
    </source>
</evidence>
<feature type="compositionally biased region" description="Polar residues" evidence="1">
    <location>
        <begin position="188"/>
        <end position="197"/>
    </location>
</feature>
<feature type="region of interest" description="Disordered" evidence="1">
    <location>
        <begin position="164"/>
        <end position="197"/>
    </location>
</feature>
<keyword evidence="3" id="KW-1185">Reference proteome</keyword>
<feature type="region of interest" description="Disordered" evidence="1">
    <location>
        <begin position="1"/>
        <end position="98"/>
    </location>
</feature>
<evidence type="ECO:0000313" key="3">
    <source>
        <dbReference type="Proteomes" id="UP001341281"/>
    </source>
</evidence>
<protein>
    <submittedName>
        <fullName evidence="2">Uncharacterized protein</fullName>
    </submittedName>
</protein>
<dbReference type="PANTHER" id="PTHR33181">
    <property type="entry name" value="OS01G0778500 PROTEIN"/>
    <property type="match status" value="1"/>
</dbReference>
<dbReference type="AlphaFoldDB" id="A0AAQ3UN40"/>
<dbReference type="PANTHER" id="PTHR33181:SF33">
    <property type="entry name" value="OS08G0241300 PROTEIN"/>
    <property type="match status" value="1"/>
</dbReference>
<accession>A0AAQ3UN40</accession>
<name>A0AAQ3UN40_PASNO</name>
<sequence length="197" mass="21222">MEKIEIISNFQGKTKPNPARRLQAPSTCTRKPGRASQHASKSPQRPSPAQPNLCPLPADRNPGDKTPLPCPAAAEPNSPSLTHSARGSEERRLASSASAAARMVAWWRRKVMPRARRAWAAVAARLRTRKPGNGGILKLHDDVQTCGYKDVQVMFDMLTSELEAAAQAQKPQPSPPGKRASPPAWPGRSSSTIAAAQ</sequence>
<evidence type="ECO:0000256" key="1">
    <source>
        <dbReference type="SAM" id="MobiDB-lite"/>
    </source>
</evidence>
<dbReference type="EMBL" id="CP144753">
    <property type="protein sequence ID" value="WVZ94403.1"/>
    <property type="molecule type" value="Genomic_DNA"/>
</dbReference>
<reference evidence="2 3" key="1">
    <citation type="submission" date="2024-02" db="EMBL/GenBank/DDBJ databases">
        <title>High-quality chromosome-scale genome assembly of Pensacola bahiagrass (Paspalum notatum Flugge var. saurae).</title>
        <authorList>
            <person name="Vega J.M."/>
            <person name="Podio M."/>
            <person name="Orjuela J."/>
            <person name="Siena L.A."/>
            <person name="Pessino S.C."/>
            <person name="Combes M.C."/>
            <person name="Mariac C."/>
            <person name="Albertini E."/>
            <person name="Pupilli F."/>
            <person name="Ortiz J.P.A."/>
            <person name="Leblanc O."/>
        </authorList>
    </citation>
    <scope>NUCLEOTIDE SEQUENCE [LARGE SCALE GENOMIC DNA]</scope>
    <source>
        <strain evidence="2">R1</strain>
        <tissue evidence="2">Leaf</tissue>
    </source>
</reference>
<organism evidence="2 3">
    <name type="scientific">Paspalum notatum var. saurae</name>
    <dbReference type="NCBI Taxonomy" id="547442"/>
    <lineage>
        <taxon>Eukaryota</taxon>
        <taxon>Viridiplantae</taxon>
        <taxon>Streptophyta</taxon>
        <taxon>Embryophyta</taxon>
        <taxon>Tracheophyta</taxon>
        <taxon>Spermatophyta</taxon>
        <taxon>Magnoliopsida</taxon>
        <taxon>Liliopsida</taxon>
        <taxon>Poales</taxon>
        <taxon>Poaceae</taxon>
        <taxon>PACMAD clade</taxon>
        <taxon>Panicoideae</taxon>
        <taxon>Andropogonodae</taxon>
        <taxon>Paspaleae</taxon>
        <taxon>Paspalinae</taxon>
        <taxon>Paspalum</taxon>
    </lineage>
</organism>
<gene>
    <name evidence="2" type="ORF">U9M48_040296</name>
</gene>